<keyword evidence="2" id="KW-0378">Hydrolase</keyword>
<evidence type="ECO:0000256" key="1">
    <source>
        <dbReference type="SAM" id="MobiDB-lite"/>
    </source>
</evidence>
<evidence type="ECO:0000313" key="2">
    <source>
        <dbReference type="EMBL" id="WGH21916.1"/>
    </source>
</evidence>
<gene>
    <name evidence="2" type="primary">32</name>
    <name evidence="2" type="ORF">SEA_TROGGLEHUMPER_32</name>
</gene>
<keyword evidence="3" id="KW-1185">Reference proteome</keyword>
<dbReference type="EMBL" id="OQ709222">
    <property type="protein sequence ID" value="WGH21916.1"/>
    <property type="molecule type" value="Genomic_DNA"/>
</dbReference>
<name>A0AAF0GIF4_9CAUD</name>
<protein>
    <submittedName>
        <fullName evidence="2">Capsid maturation protease and scaffolding protein</fullName>
    </submittedName>
</protein>
<feature type="region of interest" description="Disordered" evidence="1">
    <location>
        <begin position="215"/>
        <end position="234"/>
    </location>
</feature>
<dbReference type="GO" id="GO:0008233">
    <property type="term" value="F:peptidase activity"/>
    <property type="evidence" value="ECO:0007669"/>
    <property type="project" value="UniProtKB-KW"/>
</dbReference>
<dbReference type="Proteomes" id="UP001242841">
    <property type="component" value="Segment"/>
</dbReference>
<reference evidence="2" key="1">
    <citation type="submission" date="2023-03" db="EMBL/GenBank/DDBJ databases">
        <authorList>
            <person name="Aguilar E."/>
            <person name="Antigua R."/>
            <person name="Antonino C."/>
            <person name="Bisram R."/>
            <person name="Chen J."/>
            <person name="Davilmar B."/>
            <person name="Del R.K."/>
            <person name="Germosen J."/>
            <person name="Hernandez J."/>
            <person name="Kelloggs L."/>
            <person name="Lema C."/>
            <person name="Li J."/>
            <person name="Melendez A."/>
            <person name="Mohammed I."/>
            <person name="Ryan A."/>
            <person name="Singh S."/>
            <person name="Tariq H."/>
            <person name="Golebiewska U.P."/>
            <person name="Russell D.A."/>
            <person name="Jacobs-Sera D."/>
            <person name="Hatfull G.F."/>
        </authorList>
    </citation>
    <scope>NUCLEOTIDE SEQUENCE</scope>
</reference>
<keyword evidence="2" id="KW-0645">Protease</keyword>
<evidence type="ECO:0000313" key="3">
    <source>
        <dbReference type="Proteomes" id="UP001242841"/>
    </source>
</evidence>
<dbReference type="GO" id="GO:0006508">
    <property type="term" value="P:proteolysis"/>
    <property type="evidence" value="ECO:0007669"/>
    <property type="project" value="UniProtKB-KW"/>
</dbReference>
<sequence length="412" mass="45174">MTSTLQDSEIKGQGNPVPNTMLFANGSLSQFGPPTVERFTRKNDAGDDIPVALYSGVPIFRSGTFADSRGYEREWLPEQMSQMAANFDLLRNSGIFSDIPVRIGHPSPFGNSMRDVIGYFTAVRTEERISPANGEKYTYFLADYEILDPEADKKIQSGLYKNRSSEIGTYFTNAPTAEHYPVMMGVAYVDIPAVEGLNGFASANSSDNFSIQMEETVSGTQSTATPPKPSLGTRSVDSAEFTMGGVTTTDFARVQAYITGLEAERDTLRTERDQFSARVTTLEEFQAGVIKSSRTDKITMLGKGIDGQAPKLTGPEVEDALAFAETLNEDQFAGYIAMLEKSAPRSILEEHGQTNHDGSQTRSNANAAKEQAIKDATEVVRNFKNHSKMSDEDIKKTVSYRSLISLDPTFTL</sequence>
<proteinExistence type="predicted"/>
<accession>A0AAF0GIF4</accession>
<feature type="compositionally biased region" description="Polar residues" evidence="1">
    <location>
        <begin position="215"/>
        <end position="225"/>
    </location>
</feature>
<organism evidence="2 3">
    <name type="scientific">Rhodococcus phage Trogglehumper</name>
    <dbReference type="NCBI Taxonomy" id="3038381"/>
    <lineage>
        <taxon>Viruses</taxon>
        <taxon>Duplodnaviria</taxon>
        <taxon>Heunggongvirae</taxon>
        <taxon>Uroviricota</taxon>
        <taxon>Caudoviricetes</taxon>
        <taxon>Caudoviricetes incertae sedis</taxon>
        <taxon>Trogglehumpervirus</taxon>
        <taxon>Trogglehumpervirus trogglehumper</taxon>
    </lineage>
</organism>
<feature type="compositionally biased region" description="Polar residues" evidence="1">
    <location>
        <begin position="355"/>
        <end position="366"/>
    </location>
</feature>
<feature type="region of interest" description="Disordered" evidence="1">
    <location>
        <begin position="351"/>
        <end position="370"/>
    </location>
</feature>